<keyword evidence="1" id="KW-0862">Zinc</keyword>
<reference evidence="4" key="1">
    <citation type="submission" date="2021-03" db="EMBL/GenBank/DDBJ databases">
        <title>Chromosome level genome of the anhydrobiotic midge Polypedilum vanderplanki.</title>
        <authorList>
            <person name="Yoshida Y."/>
            <person name="Kikawada T."/>
            <person name="Gusev O."/>
        </authorList>
    </citation>
    <scope>NUCLEOTIDE SEQUENCE</scope>
    <source>
        <strain evidence="4">NIAS01</strain>
        <tissue evidence="4">Whole body or cell culture</tissue>
    </source>
</reference>
<dbReference type="PROSITE" id="PS50157">
    <property type="entry name" value="ZINC_FINGER_C2H2_2"/>
    <property type="match status" value="1"/>
</dbReference>
<organism evidence="4 5">
    <name type="scientific">Polypedilum vanderplanki</name>
    <name type="common">Sleeping chironomid midge</name>
    <dbReference type="NCBI Taxonomy" id="319348"/>
    <lineage>
        <taxon>Eukaryota</taxon>
        <taxon>Metazoa</taxon>
        <taxon>Ecdysozoa</taxon>
        <taxon>Arthropoda</taxon>
        <taxon>Hexapoda</taxon>
        <taxon>Insecta</taxon>
        <taxon>Pterygota</taxon>
        <taxon>Neoptera</taxon>
        <taxon>Endopterygota</taxon>
        <taxon>Diptera</taxon>
        <taxon>Nematocera</taxon>
        <taxon>Chironomoidea</taxon>
        <taxon>Chironomidae</taxon>
        <taxon>Chironominae</taxon>
        <taxon>Polypedilum</taxon>
        <taxon>Polypedilum</taxon>
    </lineage>
</organism>
<evidence type="ECO:0000256" key="2">
    <source>
        <dbReference type="SAM" id="MobiDB-lite"/>
    </source>
</evidence>
<dbReference type="SMART" id="SM00355">
    <property type="entry name" value="ZnF_C2H2"/>
    <property type="match status" value="2"/>
</dbReference>
<dbReference type="AlphaFoldDB" id="A0A9J6BL01"/>
<protein>
    <recommendedName>
        <fullName evidence="3">C2H2-type domain-containing protein</fullName>
    </recommendedName>
</protein>
<accession>A0A9J6BL01</accession>
<evidence type="ECO:0000256" key="1">
    <source>
        <dbReference type="PROSITE-ProRule" id="PRU00042"/>
    </source>
</evidence>
<sequence length="251" mass="29542">MFWILRRTEAFINSFNNNTSKSIERKESEKTAWLRFRYGRLSMDSDDQTACKKFDNENDDDNTLVEFNVRILDKINAQENQHHNNNINKNKNQYVDNNGNSVVEGKTNRTDECNCVEFSANMAKKCDRNASPTNVDNFIDDKLIRKLQSVSLSDDDYDENLTCNVCDRAFKCQRQLASHQQKKRHFGCNACDTLYPSLMLLEHHKEEYEHWSDNEEFQNPCCRHNRRNDFEYSDSESCTSDAESEDLERLL</sequence>
<keyword evidence="1" id="KW-0479">Metal-binding</keyword>
<proteinExistence type="predicted"/>
<name>A0A9J6BL01_POLVA</name>
<evidence type="ECO:0000313" key="4">
    <source>
        <dbReference type="EMBL" id="KAG5670442.1"/>
    </source>
</evidence>
<dbReference type="EMBL" id="JADBJN010000003">
    <property type="protein sequence ID" value="KAG5670442.1"/>
    <property type="molecule type" value="Genomic_DNA"/>
</dbReference>
<dbReference type="OrthoDB" id="6910977at2759"/>
<keyword evidence="5" id="KW-1185">Reference proteome</keyword>
<dbReference type="InterPro" id="IPR013087">
    <property type="entry name" value="Znf_C2H2_type"/>
</dbReference>
<keyword evidence="1" id="KW-0863">Zinc-finger</keyword>
<evidence type="ECO:0000259" key="3">
    <source>
        <dbReference type="PROSITE" id="PS50157"/>
    </source>
</evidence>
<feature type="domain" description="C2H2-type" evidence="3">
    <location>
        <begin position="161"/>
        <end position="190"/>
    </location>
</feature>
<dbReference type="Proteomes" id="UP001107558">
    <property type="component" value="Chromosome 3"/>
</dbReference>
<feature type="compositionally biased region" description="Acidic residues" evidence="2">
    <location>
        <begin position="242"/>
        <end position="251"/>
    </location>
</feature>
<dbReference type="PROSITE" id="PS00028">
    <property type="entry name" value="ZINC_FINGER_C2H2_1"/>
    <property type="match status" value="1"/>
</dbReference>
<evidence type="ECO:0000313" key="5">
    <source>
        <dbReference type="Proteomes" id="UP001107558"/>
    </source>
</evidence>
<dbReference type="GO" id="GO:0008270">
    <property type="term" value="F:zinc ion binding"/>
    <property type="evidence" value="ECO:0007669"/>
    <property type="project" value="UniProtKB-KW"/>
</dbReference>
<feature type="region of interest" description="Disordered" evidence="2">
    <location>
        <begin position="231"/>
        <end position="251"/>
    </location>
</feature>
<comment type="caution">
    <text evidence="4">The sequence shown here is derived from an EMBL/GenBank/DDBJ whole genome shotgun (WGS) entry which is preliminary data.</text>
</comment>
<gene>
    <name evidence="4" type="ORF">PVAND_000706</name>
</gene>